<proteinExistence type="inferred from homology"/>
<evidence type="ECO:0000259" key="8">
    <source>
        <dbReference type="PROSITE" id="PS50081"/>
    </source>
</evidence>
<feature type="domain" description="Phorbol-ester/DAG-type" evidence="8">
    <location>
        <begin position="279"/>
        <end position="331"/>
    </location>
</feature>
<sequence>MKMESDLEGSGLPYMPDDITTLQNCLTSSDRNYTLYPAGLTSDQLKTSEKENQNIGGTKRSSVYDNDNSLQLSSSSPPLSLSSDQHQDSKNLPPLKTVRLDNDKAAKETLHSNLKSQHGNGGSLHSTSPRDRSKNPASISDREWFEGQRFNPFNTEVIFEEDHYSEVESTSSSDSHAWSFIHDSSIPTKDSLDISFAELGLAEDHFSHPEGHFGQTSEEELLMAIENCKELIRQCNALVPAGAERQQKLVRKLIQLRMYYLDLKEGPVQADPEIKLVMSHHFKQKVGATKHPCEKCKRVIWGMIGIHSWYKCQDCGYHCHQKCLNTVTRMCPSAKIAQGVGFITDICPEKGLSRQKFRCADCREPIEYQSNQGWQEPRQCDYTGNFYCEMCHWEDLMIVPARVLYNWDFEPRKVCRASRQFLKLLMKKPVLDIEKYCPLIFKMSDMTEIQKLRNDILMMKKYFIQCKKARDSKLLLSLEKRQHFVENSHMYSLRDLIDANCQILLPELKEIVQNFLKHIKTDCKLCQAKGYVCELCNSSEILFPFDVYTSSCTSCSQVFHRKCFMKMSSCPRCTRRARRSTIQN</sequence>
<evidence type="ECO:0000256" key="6">
    <source>
        <dbReference type="PROSITE-ProRule" id="PRU00175"/>
    </source>
</evidence>
<evidence type="ECO:0000256" key="7">
    <source>
        <dbReference type="SAM" id="MobiDB-lite"/>
    </source>
</evidence>
<accession>A0A812BI80</accession>
<feature type="compositionally biased region" description="Polar residues" evidence="7">
    <location>
        <begin position="111"/>
        <end position="127"/>
    </location>
</feature>
<dbReference type="InterPro" id="IPR001841">
    <property type="entry name" value="Znf_RING"/>
</dbReference>
<dbReference type="InterPro" id="IPR002219">
    <property type="entry name" value="PKC_DAG/PE"/>
</dbReference>
<protein>
    <submittedName>
        <fullName evidence="10">Differentially expressed in FDCP 8 homolog B,Differentially expressed in FDCP 8,Differentially expressed in FDCP 8 homolog,Differentially expressed in FDCP 8 homolog A</fullName>
    </submittedName>
</protein>
<comment type="caution">
    <text evidence="10">The sequence shown here is derived from an EMBL/GenBank/DDBJ whole genome shotgun (WGS) entry which is preliminary data.</text>
</comment>
<evidence type="ECO:0000313" key="10">
    <source>
        <dbReference type="EMBL" id="CAE1229288.1"/>
    </source>
</evidence>
<gene>
    <name evidence="10" type="ORF">SPHA_17239</name>
</gene>
<dbReference type="Gene3D" id="3.30.60.20">
    <property type="match status" value="1"/>
</dbReference>
<dbReference type="SUPFAM" id="SSF57889">
    <property type="entry name" value="Cysteine-rich domain"/>
    <property type="match status" value="1"/>
</dbReference>
<dbReference type="InterPro" id="IPR025258">
    <property type="entry name" value="RH_dom"/>
</dbReference>
<comment type="similarity">
    <text evidence="5">Belongs to the DEF8 family.</text>
</comment>
<evidence type="ECO:0000256" key="1">
    <source>
        <dbReference type="ARBA" id="ARBA00022723"/>
    </source>
</evidence>
<dbReference type="Pfam" id="PF00130">
    <property type="entry name" value="C1_1"/>
    <property type="match status" value="1"/>
</dbReference>
<dbReference type="AlphaFoldDB" id="A0A812BI80"/>
<feature type="compositionally biased region" description="Polar residues" evidence="7">
    <location>
        <begin position="53"/>
        <end position="65"/>
    </location>
</feature>
<dbReference type="PROSITE" id="PS50089">
    <property type="entry name" value="ZF_RING_2"/>
    <property type="match status" value="1"/>
</dbReference>
<dbReference type="PANTHER" id="PTHR12326:SF3">
    <property type="entry name" value="DIFFERENTIALLY EXPRESSED IN FDCP 8 HOMOLOG"/>
    <property type="match status" value="1"/>
</dbReference>
<feature type="region of interest" description="Disordered" evidence="7">
    <location>
        <begin position="44"/>
        <end position="95"/>
    </location>
</feature>
<dbReference type="InterPro" id="IPR046349">
    <property type="entry name" value="C1-like_sf"/>
</dbReference>
<evidence type="ECO:0000256" key="3">
    <source>
        <dbReference type="ARBA" id="ARBA00022771"/>
    </source>
</evidence>
<dbReference type="SMART" id="SM01175">
    <property type="entry name" value="DUF4206"/>
    <property type="match status" value="1"/>
</dbReference>
<dbReference type="PROSITE" id="PS50081">
    <property type="entry name" value="ZF_DAG_PE_2"/>
    <property type="match status" value="1"/>
</dbReference>
<dbReference type="InterPro" id="IPR051366">
    <property type="entry name" value="DEF8"/>
</dbReference>
<dbReference type="CDD" id="cd20819">
    <property type="entry name" value="C1_DEF8"/>
    <property type="match status" value="1"/>
</dbReference>
<keyword evidence="2" id="KW-0677">Repeat</keyword>
<evidence type="ECO:0000313" key="11">
    <source>
        <dbReference type="Proteomes" id="UP000597762"/>
    </source>
</evidence>
<dbReference type="OrthoDB" id="1918044at2759"/>
<dbReference type="Proteomes" id="UP000597762">
    <property type="component" value="Unassembled WGS sequence"/>
</dbReference>
<feature type="region of interest" description="Disordered" evidence="7">
    <location>
        <begin position="111"/>
        <end position="142"/>
    </location>
</feature>
<dbReference type="PANTHER" id="PTHR12326">
    <property type="entry name" value="PLECKSTRIN HOMOLOGY DOMAIN CONTAINING PROTEIN"/>
    <property type="match status" value="1"/>
</dbReference>
<evidence type="ECO:0000256" key="4">
    <source>
        <dbReference type="ARBA" id="ARBA00022833"/>
    </source>
</evidence>
<feature type="compositionally biased region" description="Basic and acidic residues" evidence="7">
    <location>
        <begin position="128"/>
        <end position="142"/>
    </location>
</feature>
<keyword evidence="3 6" id="KW-0863">Zinc-finger</keyword>
<evidence type="ECO:0000259" key="9">
    <source>
        <dbReference type="PROSITE" id="PS50089"/>
    </source>
</evidence>
<evidence type="ECO:0000256" key="5">
    <source>
        <dbReference type="ARBA" id="ARBA00029450"/>
    </source>
</evidence>
<name>A0A812BI80_ACAPH</name>
<reference evidence="10" key="1">
    <citation type="submission" date="2021-01" db="EMBL/GenBank/DDBJ databases">
        <authorList>
            <person name="Li R."/>
            <person name="Bekaert M."/>
        </authorList>
    </citation>
    <scope>NUCLEOTIDE SEQUENCE</scope>
    <source>
        <strain evidence="10">Farmed</strain>
    </source>
</reference>
<evidence type="ECO:0000256" key="2">
    <source>
        <dbReference type="ARBA" id="ARBA00022737"/>
    </source>
</evidence>
<dbReference type="SMART" id="SM00109">
    <property type="entry name" value="C1"/>
    <property type="match status" value="2"/>
</dbReference>
<keyword evidence="11" id="KW-1185">Reference proteome</keyword>
<feature type="domain" description="RING-type" evidence="9">
    <location>
        <begin position="533"/>
        <end position="574"/>
    </location>
</feature>
<keyword evidence="1" id="KW-0479">Metal-binding</keyword>
<keyword evidence="4" id="KW-0862">Zinc</keyword>
<feature type="compositionally biased region" description="Low complexity" evidence="7">
    <location>
        <begin position="66"/>
        <end position="84"/>
    </location>
</feature>
<dbReference type="EMBL" id="CAHIKZ030000612">
    <property type="protein sequence ID" value="CAE1229288.1"/>
    <property type="molecule type" value="Genomic_DNA"/>
</dbReference>
<dbReference type="GO" id="GO:0008270">
    <property type="term" value="F:zinc ion binding"/>
    <property type="evidence" value="ECO:0007669"/>
    <property type="project" value="UniProtKB-KW"/>
</dbReference>
<dbReference type="Pfam" id="PF13901">
    <property type="entry name" value="RH_dom"/>
    <property type="match status" value="1"/>
</dbReference>
<dbReference type="InterPro" id="IPR047983">
    <property type="entry name" value="DEF8_C1"/>
</dbReference>
<organism evidence="10 11">
    <name type="scientific">Acanthosepion pharaonis</name>
    <name type="common">Pharaoh cuttlefish</name>
    <name type="synonym">Sepia pharaonis</name>
    <dbReference type="NCBI Taxonomy" id="158019"/>
    <lineage>
        <taxon>Eukaryota</taxon>
        <taxon>Metazoa</taxon>
        <taxon>Spiralia</taxon>
        <taxon>Lophotrochozoa</taxon>
        <taxon>Mollusca</taxon>
        <taxon>Cephalopoda</taxon>
        <taxon>Coleoidea</taxon>
        <taxon>Decapodiformes</taxon>
        <taxon>Sepiida</taxon>
        <taxon>Sepiina</taxon>
        <taxon>Sepiidae</taxon>
        <taxon>Acanthosepion</taxon>
    </lineage>
</organism>